<feature type="compositionally biased region" description="Polar residues" evidence="1">
    <location>
        <begin position="223"/>
        <end position="252"/>
    </location>
</feature>
<reference evidence="3 4" key="1">
    <citation type="submission" date="2009-09" db="EMBL/GenBank/DDBJ databases">
        <authorList>
            <person name="Weinstock G."/>
            <person name="Sodergren E."/>
            <person name="Clifton S."/>
            <person name="Fulton L."/>
            <person name="Fulton B."/>
            <person name="Courtney L."/>
            <person name="Fronick C."/>
            <person name="Harrison M."/>
            <person name="Strong C."/>
            <person name="Farmer C."/>
            <person name="Delahaunty K."/>
            <person name="Markovic C."/>
            <person name="Hall O."/>
            <person name="Minx P."/>
            <person name="Tomlinson C."/>
            <person name="Mitreva M."/>
            <person name="Nelson J."/>
            <person name="Hou S."/>
            <person name="Wollam A."/>
            <person name="Pepin K.H."/>
            <person name="Johnson M."/>
            <person name="Bhonagiri V."/>
            <person name="Nash W.E."/>
            <person name="Warren W."/>
            <person name="Chinwalla A."/>
            <person name="Mardis E.R."/>
            <person name="Wilson R.K."/>
        </authorList>
    </citation>
    <scope>NUCLEOTIDE SEQUENCE [LARGE SCALE GENOMIC DNA]</scope>
    <source>
        <strain evidence="3 4">F0319</strain>
    </source>
</reference>
<evidence type="ECO:0008006" key="5">
    <source>
        <dbReference type="Google" id="ProtNLM"/>
    </source>
</evidence>
<feature type="chain" id="PRO_5002997911" description="DUF3300 domain-containing protein" evidence="2">
    <location>
        <begin position="21"/>
        <end position="303"/>
    </location>
</feature>
<dbReference type="AlphaFoldDB" id="C9MSQ9"/>
<feature type="compositionally biased region" description="Polar residues" evidence="1">
    <location>
        <begin position="198"/>
        <end position="207"/>
    </location>
</feature>
<name>C9MSQ9_9BACT</name>
<dbReference type="Proteomes" id="UP000003327">
    <property type="component" value="Unassembled WGS sequence"/>
</dbReference>
<feature type="signal peptide" evidence="2">
    <location>
        <begin position="1"/>
        <end position="20"/>
    </location>
</feature>
<proteinExistence type="predicted"/>
<comment type="caution">
    <text evidence="3">The sequence shown here is derived from an EMBL/GenBank/DDBJ whole genome shotgun (WGS) entry which is preliminary data.</text>
</comment>
<dbReference type="HOGENOM" id="CLU_056168_0_0_10"/>
<feature type="compositionally biased region" description="Low complexity" evidence="1">
    <location>
        <begin position="283"/>
        <end position="297"/>
    </location>
</feature>
<evidence type="ECO:0000313" key="4">
    <source>
        <dbReference type="Proteomes" id="UP000003327"/>
    </source>
</evidence>
<feature type="region of interest" description="Disordered" evidence="1">
    <location>
        <begin position="190"/>
        <end position="303"/>
    </location>
</feature>
<dbReference type="RefSeq" id="WP_004384361.1">
    <property type="nucleotide sequence ID" value="NZ_GG698717.1"/>
</dbReference>
<protein>
    <recommendedName>
        <fullName evidence="5">DUF3300 domain-containing protein</fullName>
    </recommendedName>
</protein>
<accession>C9MSQ9</accession>
<dbReference type="OrthoDB" id="1068046at2"/>
<sequence>MKKLILTLIATLVLSASANAMSYEQARIQALFLTDKMAYELNLTEEQYEAAYEINLDYLMSVNSMVDLYGANWAHRNMDFNYILCDWQYRAYMEANYFYRPLRWDAGYWHFSVYARYPHRDYYYFGRPNFYSAYRGAHSWRMNGDRSWYYGRDLFYGRNNSNYYGMRDSFNRGYYDRGYNGYSSYDNSFPQNGRPRSFGNQQRSTFDGPQGMTRTYEPRESSTRTTVTRPNNNSGFGANRSFGNATRGNEPTRSFDTPSPSFSNPSPSFSTPRGSFGNGSSFGGSRSTGGSTSNSGSVFGGHR</sequence>
<keyword evidence="2" id="KW-0732">Signal</keyword>
<organism evidence="3 4">
    <name type="scientific">Prevotella veroralis F0319</name>
    <dbReference type="NCBI Taxonomy" id="649761"/>
    <lineage>
        <taxon>Bacteria</taxon>
        <taxon>Pseudomonadati</taxon>
        <taxon>Bacteroidota</taxon>
        <taxon>Bacteroidia</taxon>
        <taxon>Bacteroidales</taxon>
        <taxon>Prevotellaceae</taxon>
        <taxon>Prevotella</taxon>
    </lineage>
</organism>
<feature type="compositionally biased region" description="Low complexity" evidence="1">
    <location>
        <begin position="254"/>
        <end position="275"/>
    </location>
</feature>
<gene>
    <name evidence="3" type="ORF">HMPREF0973_02678</name>
</gene>
<dbReference type="STRING" id="649761.HMPREF0973_02678"/>
<keyword evidence="4" id="KW-1185">Reference proteome</keyword>
<dbReference type="eggNOG" id="ENOG503415M">
    <property type="taxonomic scope" value="Bacteria"/>
</dbReference>
<evidence type="ECO:0000256" key="1">
    <source>
        <dbReference type="SAM" id="MobiDB-lite"/>
    </source>
</evidence>
<evidence type="ECO:0000313" key="3">
    <source>
        <dbReference type="EMBL" id="EEX17385.1"/>
    </source>
</evidence>
<evidence type="ECO:0000256" key="2">
    <source>
        <dbReference type="SAM" id="SignalP"/>
    </source>
</evidence>
<dbReference type="EMBL" id="ACVA01000067">
    <property type="protein sequence ID" value="EEX17385.1"/>
    <property type="molecule type" value="Genomic_DNA"/>
</dbReference>